<dbReference type="InterPro" id="IPR011042">
    <property type="entry name" value="6-blade_b-propeller_TolB-like"/>
</dbReference>
<feature type="domain" description="Glucose/Sorbosone dehydrogenase" evidence="1">
    <location>
        <begin position="14"/>
        <end position="309"/>
    </location>
</feature>
<dbReference type="RefSeq" id="WP_284299268.1">
    <property type="nucleotide sequence ID" value="NZ_BSVA01000001.1"/>
</dbReference>
<keyword evidence="3" id="KW-1185">Reference proteome</keyword>
<gene>
    <name evidence="2" type="ORF">GCM10025869_16430</name>
</gene>
<dbReference type="SUPFAM" id="SSF50952">
    <property type="entry name" value="Soluble quinoprotein glucose dehydrogenase"/>
    <property type="match status" value="1"/>
</dbReference>
<dbReference type="PANTHER" id="PTHR19328:SF13">
    <property type="entry name" value="HIPL1 PROTEIN"/>
    <property type="match status" value="1"/>
</dbReference>
<sequence length="330" mass="34466">MQPAGDPVVIASGLTSPWSVVLLPEAPGEALVSERDTGVVQHLSADGSLAPIGTVPGVVHQGEGGLLGLALLDEAGSRWLYAYLTTASDNRIVRMPLGDDLALGAPNDVLTGLAKAGNHDGGRIAFGPDGMLYATVGDAAVPDRAQDPSNLNGKILRMTPEGAVPADNPFAGSLVYSLGHRNPQGLAWDGAGQLWAAEFGQNTWDEVNRIEAGGNYGWPIVEGQGGVAGYVDPVVQWPTSEASPSALTYVDGTFFLAALRGARVWALYPTMDGGLDPVAWFTGEFGRIREVLPAADGSLWFVTNNTDGRGDPAADDDRILSVRLTQLVEG</sequence>
<dbReference type="Pfam" id="PF07995">
    <property type="entry name" value="GSDH"/>
    <property type="match status" value="1"/>
</dbReference>
<evidence type="ECO:0000313" key="2">
    <source>
        <dbReference type="EMBL" id="GMA91114.1"/>
    </source>
</evidence>
<dbReference type="EMBL" id="BSVA01000001">
    <property type="protein sequence ID" value="GMA91114.1"/>
    <property type="molecule type" value="Genomic_DNA"/>
</dbReference>
<organism evidence="2 3">
    <name type="scientific">Homoserinibacter gongjuensis</name>
    <dbReference type="NCBI Taxonomy" id="1162968"/>
    <lineage>
        <taxon>Bacteria</taxon>
        <taxon>Bacillati</taxon>
        <taxon>Actinomycetota</taxon>
        <taxon>Actinomycetes</taxon>
        <taxon>Micrococcales</taxon>
        <taxon>Microbacteriaceae</taxon>
        <taxon>Homoserinibacter</taxon>
    </lineage>
</organism>
<reference evidence="3" key="1">
    <citation type="journal article" date="2019" name="Int. J. Syst. Evol. Microbiol.">
        <title>The Global Catalogue of Microorganisms (GCM) 10K type strain sequencing project: providing services to taxonomists for standard genome sequencing and annotation.</title>
        <authorList>
            <consortium name="The Broad Institute Genomics Platform"/>
            <consortium name="The Broad Institute Genome Sequencing Center for Infectious Disease"/>
            <person name="Wu L."/>
            <person name="Ma J."/>
        </authorList>
    </citation>
    <scope>NUCLEOTIDE SEQUENCE [LARGE SCALE GENOMIC DNA]</scope>
    <source>
        <strain evidence="3">NBRC 108755</strain>
    </source>
</reference>
<accession>A0ABQ6JVH8</accession>
<dbReference type="InterPro" id="IPR011041">
    <property type="entry name" value="Quinoprot_gluc/sorb_DH_b-prop"/>
</dbReference>
<comment type="caution">
    <text evidence="2">The sequence shown here is derived from an EMBL/GenBank/DDBJ whole genome shotgun (WGS) entry which is preliminary data.</text>
</comment>
<proteinExistence type="predicted"/>
<evidence type="ECO:0000259" key="1">
    <source>
        <dbReference type="Pfam" id="PF07995"/>
    </source>
</evidence>
<protein>
    <submittedName>
        <fullName evidence="2">Oxidoreductase</fullName>
    </submittedName>
</protein>
<name>A0ABQ6JVH8_9MICO</name>
<dbReference type="InterPro" id="IPR012938">
    <property type="entry name" value="Glc/Sorbosone_DH"/>
</dbReference>
<dbReference type="PANTHER" id="PTHR19328">
    <property type="entry name" value="HEDGEHOG-INTERACTING PROTEIN"/>
    <property type="match status" value="1"/>
</dbReference>
<evidence type="ECO:0000313" key="3">
    <source>
        <dbReference type="Proteomes" id="UP001157069"/>
    </source>
</evidence>
<dbReference type="Proteomes" id="UP001157069">
    <property type="component" value="Unassembled WGS sequence"/>
</dbReference>
<dbReference type="Gene3D" id="2.120.10.30">
    <property type="entry name" value="TolB, C-terminal domain"/>
    <property type="match status" value="1"/>
</dbReference>